<gene>
    <name evidence="2" type="ORF">AZF04_17830</name>
</gene>
<accession>A0A162EIY5</accession>
<dbReference type="OrthoDB" id="2680009at2"/>
<proteinExistence type="predicted"/>
<comment type="caution">
    <text evidence="2">The sequence shown here is derived from an EMBL/GenBank/DDBJ whole genome shotgun (WGS) entry which is preliminary data.</text>
</comment>
<dbReference type="GO" id="GO:0003677">
    <property type="term" value="F:DNA binding"/>
    <property type="evidence" value="ECO:0007669"/>
    <property type="project" value="InterPro"/>
</dbReference>
<sequence>METELKVILARRDDINQKILASRVGLTTAAINKIVNGNDPKLSTALKIAKELDMRVEDI</sequence>
<organism evidence="2 3">
    <name type="scientific">Alkalihalobacillus trypoxylicola</name>
    <dbReference type="NCBI Taxonomy" id="519424"/>
    <lineage>
        <taxon>Bacteria</taxon>
        <taxon>Bacillati</taxon>
        <taxon>Bacillota</taxon>
        <taxon>Bacilli</taxon>
        <taxon>Bacillales</taxon>
        <taxon>Bacillaceae</taxon>
        <taxon>Alkalihalobacillus</taxon>
    </lineage>
</organism>
<dbReference type="RefSeq" id="WP_061948072.1">
    <property type="nucleotide sequence ID" value="NZ_LTAO01000010.1"/>
</dbReference>
<protein>
    <recommendedName>
        <fullName evidence="1">HTH cro/C1-type domain-containing protein</fullName>
    </recommendedName>
</protein>
<dbReference type="STRING" id="519424.AZF04_17830"/>
<dbReference type="InterPro" id="IPR001387">
    <property type="entry name" value="Cro/C1-type_HTH"/>
</dbReference>
<dbReference type="InterPro" id="IPR010982">
    <property type="entry name" value="Lambda_DNA-bd_dom_sf"/>
</dbReference>
<reference evidence="2" key="1">
    <citation type="submission" date="2016-02" db="EMBL/GenBank/DDBJ databases">
        <title>Genome sequence of Bacillus trypoxylicola KCTC 13244(T).</title>
        <authorList>
            <person name="Jeong H."/>
            <person name="Park S.-H."/>
            <person name="Choi S.-K."/>
        </authorList>
    </citation>
    <scope>NUCLEOTIDE SEQUENCE [LARGE SCALE GENOMIC DNA]</scope>
    <source>
        <strain evidence="2">KCTC 13244</strain>
    </source>
</reference>
<evidence type="ECO:0000313" key="3">
    <source>
        <dbReference type="Proteomes" id="UP000075806"/>
    </source>
</evidence>
<dbReference type="SMART" id="SM00530">
    <property type="entry name" value="HTH_XRE"/>
    <property type="match status" value="1"/>
</dbReference>
<dbReference type="AlphaFoldDB" id="A0A162EIY5"/>
<keyword evidence="3" id="KW-1185">Reference proteome</keyword>
<dbReference type="EMBL" id="LTAO01000010">
    <property type="protein sequence ID" value="KYG33020.1"/>
    <property type="molecule type" value="Genomic_DNA"/>
</dbReference>
<name>A0A162EIY5_9BACI</name>
<evidence type="ECO:0000259" key="1">
    <source>
        <dbReference type="PROSITE" id="PS50943"/>
    </source>
</evidence>
<evidence type="ECO:0000313" key="2">
    <source>
        <dbReference type="EMBL" id="KYG33020.1"/>
    </source>
</evidence>
<dbReference type="PROSITE" id="PS50943">
    <property type="entry name" value="HTH_CROC1"/>
    <property type="match status" value="1"/>
</dbReference>
<dbReference type="Proteomes" id="UP000075806">
    <property type="component" value="Unassembled WGS sequence"/>
</dbReference>
<dbReference type="Gene3D" id="1.10.260.40">
    <property type="entry name" value="lambda repressor-like DNA-binding domains"/>
    <property type="match status" value="1"/>
</dbReference>
<dbReference type="SUPFAM" id="SSF47413">
    <property type="entry name" value="lambda repressor-like DNA-binding domains"/>
    <property type="match status" value="1"/>
</dbReference>
<dbReference type="Pfam" id="PF13443">
    <property type="entry name" value="HTH_26"/>
    <property type="match status" value="1"/>
</dbReference>
<feature type="domain" description="HTH cro/C1-type" evidence="1">
    <location>
        <begin position="5"/>
        <end position="59"/>
    </location>
</feature>